<dbReference type="EMBL" id="KL250682">
    <property type="protein sequence ID" value="KGB35410.1"/>
    <property type="molecule type" value="Genomic_DNA"/>
</dbReference>
<reference evidence="12" key="1">
    <citation type="journal article" date="2012" name="Nat. Genet.">
        <title>Whole-genome sequence of Schistosoma haematobium.</title>
        <authorList>
            <person name="Young N.D."/>
            <person name="Jex A.R."/>
            <person name="Li B."/>
            <person name="Liu S."/>
            <person name="Yang L."/>
            <person name="Xiong Z."/>
            <person name="Li Y."/>
            <person name="Cantacessi C."/>
            <person name="Hall R.S."/>
            <person name="Xu X."/>
            <person name="Chen F."/>
            <person name="Wu X."/>
            <person name="Zerlotini A."/>
            <person name="Oliveira G."/>
            <person name="Hofmann A."/>
            <person name="Zhang G."/>
            <person name="Fang X."/>
            <person name="Kang Y."/>
            <person name="Campbell B.E."/>
            <person name="Loukas A."/>
            <person name="Ranganathan S."/>
            <person name="Rollinson D."/>
            <person name="Rinaldi G."/>
            <person name="Brindley P.J."/>
            <person name="Yang H."/>
            <person name="Wang J."/>
            <person name="Wang J."/>
            <person name="Gasser R.B."/>
        </authorList>
    </citation>
    <scope>NUCLEOTIDE SEQUENCE [LARGE SCALE GENOMIC DNA]</scope>
</reference>
<name>A0A094ZL61_SCHHA</name>
<dbReference type="SUPFAM" id="SSF117289">
    <property type="entry name" value="Nucleoporin domain"/>
    <property type="match status" value="1"/>
</dbReference>
<dbReference type="GO" id="GO:0032259">
    <property type="term" value="P:methylation"/>
    <property type="evidence" value="ECO:0007669"/>
    <property type="project" value="UniProtKB-KW"/>
</dbReference>
<evidence type="ECO:0000256" key="3">
    <source>
        <dbReference type="ARBA" id="ARBA00022679"/>
    </source>
</evidence>
<dbReference type="FunFam" id="3.40.50.150:FF:000025">
    <property type="entry name" value="N-terminal Xaa-Pro-Lys N-methyltransferase 1"/>
    <property type="match status" value="1"/>
</dbReference>
<dbReference type="EC" id="2.1.1.244" evidence="5"/>
<feature type="compositionally biased region" description="Polar residues" evidence="11">
    <location>
        <begin position="1657"/>
        <end position="1672"/>
    </location>
</feature>
<evidence type="ECO:0000256" key="7">
    <source>
        <dbReference type="ARBA" id="ARBA00043129"/>
    </source>
</evidence>
<feature type="region of interest" description="Disordered" evidence="11">
    <location>
        <begin position="1657"/>
        <end position="1678"/>
    </location>
</feature>
<evidence type="ECO:0000256" key="6">
    <source>
        <dbReference type="ARBA" id="ARBA00039449"/>
    </source>
</evidence>
<sequence>MSEIAYKQLHQFHCGALAFPERSSLVSICPHGCFVCVSDRGVLLYDTKHYLEATGICKLRRDKPLPDHKPNIVVSSIDPIIWTAFNSDGLILAVLTSSESRGTFANLLNVVDLAKSGSTDLSNISRSIRVCGGETSLWRLRDFAWSPTDPTTFVVVLDSGAVRLFNFPPDGSKSITLVGQLSATADCRCVSWSPKGKQLAICLNGSLSIANGIVQGPLILQVDPQLQQKRIVPLGHLFESNHDWKNSLPVDLLWTSSYNFLLAIKQSVNEVHSDCLTNVLYISTTSKSPEPSAVSIGNLSSHMDHNKVQYYFRFLGPNHVIVTLACVGEEVIVLKLPTTSGSLPQVVMSIELPADGCAMSMDVGVLQNKTNESVENSLIYFLTYLSNGNICPYLLNSNDQLNLLNLNNPKLISLPIPKPVLLSTTEKSPLNTPKSPTLISASNNNPAVSMMMMTNQAKQNVIITSVDSANDQHHVSEFLPVNTAICNGNSSSNNSSSLQSITSSIPLNSLNKISTESKLSSSLHKNTITNSSVNHINNVNSTIVPVNKENSIHQCKTPINHLGDLPLPKSIQLAATHFTSALQLESEAGRHAWENLFNVLINGTIDKKSSESIGLDIIEARLRNVDRFFKAMNEVIVELTNALNERKEDLTNSVRFGERLRRALRLYANGDWFHTISGHLDPETNRLFSQLKRRARLAEAGLYDLENQIESLSTELNTMVQSKNIITATATMLSSPNQQRKDKLSISNSVNNDSNIMRTIDTNANLIRAERSRVDFIVENLKRLGLSPMKYDSKCEKKKGKQKSMRKSLNCSNISFLNDCAPDPSDDTDLMNPYRNMLIERDQTLLRLFSNYKVPVIYPSKLCPSISLESETVKDQSQSFSDVQSGTLNHSQMKTTSSPGNMKNSKLEQLLVVSGEIASNTEVSIVPKSPSKPSTEKSVKVVNKTEAVPSSVSTSLSPNTPTSVISSRPPNIAFNLTRNQIANSSTVSSVVNSAPVSNVKQDDPNTTTFQQSFSLGMKPIQQPLFTQPNITSAFNVSSTANDSSNLFVKSTLFKPQSPSSSLPIVSTSSGSTSIGQSSAPFVVNNSNVSSPVFQKIGPTITTANNSATTLVTTINETSFINSNSVIPTTNSLFNPSVISQPIVTNPSNVFNNASPCKETDEIKKENLVSNISSANLPQTNTASSKSSGLFSFLPTPVCSSSGIMFGSGQSQNISTATINTTISSSLSSLFTRIPLNTTSAITTNSDTTTNSNVTFNSRPLFGAPNLVSATTVASSTCSTGANIFLFGNPNQTSSTINTGSVTTVSPANTVIGLTGTPISKSEAFNKTPTTSVFSLFGGAAFSTPVSVPSCGIASNTHVSTLFGGSTPTTTIPAFPMFGTTVFGKGTSSSGGLFTGTNVSSFQTITSSSILQSPGVAGLFSVSNSVTSPSTLTSTTTTIATTTSVTPSFSSPFGSSVFGGNSTLPGQSLFQNTTATNTIATVSSSAGLFGTLANTSVVGGNKLFSSQPATQTSGFLFGSPFNAPVSGGGSNLFQVNTSNPTTTVSSSTLFGASLFNTPSVNSPVNNNNTTAVSTVPAQITTSSLFSFVSGTSSLFSGASITSNQVNPTAPGTGLFAAVATVNSQQITSNSTGGGAGLFGSPMGSDTKSTNSLFSVSNLSLGGNSKPRNPTQNAFGKPFGNTAFANQANSTLFGSPNSSTQNNIISGASASLSSPQSGLFSSSILGSSLFGSPTPVTTMSGGGGGLFSNVGTNVNPGTGLFGTQTPTTGVGGFGSSPTFGSPAFDKPVGQGLFGMNGPGAFNSSGGLFGSTGPLFGGGGGSNPAPVGGGLFASLGSKSDNLSFGSLAQNSPPGGNIPASPFENLCMMVVVTDFVIMRVYATSPVAKAPHSGAIKKHNQNTSNKHDGFRSKTVVGAPPLDLQLLRRHMSISQSPVGTPVTFYSKAKIYWSQVPATVDGMLSGYTSLNVPDIADSEIFLDEFGPSTTAYALDCGAGIGRVTKQLLLPRFSIVDMVELTQSFLNQAEEYIGPEDFPRVGERFCIGLQDFTPPTGRYDLIWIQWVLGHLSDLALLAFLKRCAHGLSPGGVIVIKENITSPGGHDEKSIMNSEEIDFDEIDSSYTRSRSTYIRAFMDTGLTLIGERAQTNFPSSFYPVRMFALSYNGDPKASPTKSLPKPLPTISA</sequence>
<dbReference type="GO" id="GO:0005737">
    <property type="term" value="C:cytoplasm"/>
    <property type="evidence" value="ECO:0007669"/>
    <property type="project" value="TreeGrafter"/>
</dbReference>
<proteinExistence type="inferred from homology"/>
<evidence type="ECO:0000256" key="1">
    <source>
        <dbReference type="ARBA" id="ARBA00009059"/>
    </source>
</evidence>
<dbReference type="InterPro" id="IPR008576">
    <property type="entry name" value="MeTrfase_NTM1"/>
</dbReference>
<evidence type="ECO:0000256" key="2">
    <source>
        <dbReference type="ARBA" id="ARBA00022603"/>
    </source>
</evidence>
<keyword evidence="2 12" id="KW-0489">Methyltransferase</keyword>
<protein>
    <recommendedName>
        <fullName evidence="6">Alpha N-terminal protein methyltransferase 1</fullName>
        <ecNumber evidence="5">2.1.1.244</ecNumber>
    </recommendedName>
    <alternativeName>
        <fullName evidence="7">X-Pro-Lys N-terminal protein methyltransferase 1</fullName>
    </alternativeName>
</protein>
<gene>
    <name evidence="12" type="ORF">MS3_03653</name>
</gene>
<evidence type="ECO:0000256" key="4">
    <source>
        <dbReference type="ARBA" id="ARBA00022691"/>
    </source>
</evidence>
<keyword evidence="3 12" id="KW-0808">Transferase</keyword>
<evidence type="ECO:0000313" key="12">
    <source>
        <dbReference type="EMBL" id="KGB35410.1"/>
    </source>
</evidence>
<dbReference type="Pfam" id="PF05891">
    <property type="entry name" value="Methyltransf_PK"/>
    <property type="match status" value="1"/>
</dbReference>
<organism evidence="12">
    <name type="scientific">Schistosoma haematobium</name>
    <name type="common">Blood fluke</name>
    <dbReference type="NCBI Taxonomy" id="6185"/>
    <lineage>
        <taxon>Eukaryota</taxon>
        <taxon>Metazoa</taxon>
        <taxon>Spiralia</taxon>
        <taxon>Lophotrochozoa</taxon>
        <taxon>Platyhelminthes</taxon>
        <taxon>Trematoda</taxon>
        <taxon>Digenea</taxon>
        <taxon>Strigeidida</taxon>
        <taxon>Schistosomatoidea</taxon>
        <taxon>Schistosomatidae</taxon>
        <taxon>Schistosoma</taxon>
    </lineage>
</organism>
<dbReference type="GO" id="GO:0071885">
    <property type="term" value="F:N-terminal protein N-methyltransferase activity"/>
    <property type="evidence" value="ECO:0007669"/>
    <property type="project" value="UniProtKB-EC"/>
</dbReference>
<comment type="catalytic activity">
    <reaction evidence="8">
        <text>N-terminal L-seryl-L-prolyl-L-lysyl-[protein] + 3 S-adenosyl-L-methionine = N-terminal N,N,N-trimethyl-L-seryl-L-prolyl-L-lysyl-[protein] + 3 S-adenosyl-L-homocysteine + 3 H(+)</text>
        <dbReference type="Rhea" id="RHEA:54724"/>
        <dbReference type="Rhea" id="RHEA-COMP:13789"/>
        <dbReference type="Rhea" id="RHEA-COMP:13973"/>
        <dbReference type="ChEBI" id="CHEBI:15378"/>
        <dbReference type="ChEBI" id="CHEBI:57856"/>
        <dbReference type="ChEBI" id="CHEBI:59789"/>
        <dbReference type="ChEBI" id="CHEBI:138061"/>
        <dbReference type="ChEBI" id="CHEBI:138317"/>
        <dbReference type="EC" id="2.1.1.244"/>
    </reaction>
</comment>
<keyword evidence="4" id="KW-0949">S-adenosyl-L-methionine</keyword>
<comment type="catalytic activity">
    <reaction evidence="9">
        <text>N-terminal L-prolyl-L-prolyl-L-lysyl-[protein] + 2 S-adenosyl-L-methionine = N-terminal N,N-dimethyl-L-prolyl-L-prolyl-L-lysyl-[protein] + 2 S-adenosyl-L-homocysteine + 2 H(+)</text>
        <dbReference type="Rhea" id="RHEA:54736"/>
        <dbReference type="Rhea" id="RHEA-COMP:13787"/>
        <dbReference type="Rhea" id="RHEA-COMP:13974"/>
        <dbReference type="ChEBI" id="CHEBI:15378"/>
        <dbReference type="ChEBI" id="CHEBI:57856"/>
        <dbReference type="ChEBI" id="CHEBI:59789"/>
        <dbReference type="ChEBI" id="CHEBI:138059"/>
        <dbReference type="ChEBI" id="CHEBI:138318"/>
        <dbReference type="EC" id="2.1.1.244"/>
    </reaction>
</comment>
<evidence type="ECO:0000256" key="10">
    <source>
        <dbReference type="ARBA" id="ARBA00048167"/>
    </source>
</evidence>
<accession>A0A094ZL61</accession>
<evidence type="ECO:0000256" key="5">
    <source>
        <dbReference type="ARBA" id="ARBA00039112"/>
    </source>
</evidence>
<dbReference type="PANTHER" id="PTHR12753:SF0">
    <property type="entry name" value="ALPHA N-TERMINAL PROTEIN METHYLTRANSFERASE 1"/>
    <property type="match status" value="1"/>
</dbReference>
<dbReference type="PANTHER" id="PTHR12753">
    <property type="entry name" value="AD-003 - RELATED"/>
    <property type="match status" value="1"/>
</dbReference>
<evidence type="ECO:0000256" key="9">
    <source>
        <dbReference type="ARBA" id="ARBA00047885"/>
    </source>
</evidence>
<comment type="similarity">
    <text evidence="1">Belongs to the methyltransferase superfamily. NTM1 family.</text>
</comment>
<dbReference type="SUPFAM" id="SSF69322">
    <property type="entry name" value="Tricorn protease domain 2"/>
    <property type="match status" value="1"/>
</dbReference>
<dbReference type="InterPro" id="IPR029063">
    <property type="entry name" value="SAM-dependent_MTases_sf"/>
</dbReference>
<dbReference type="Gene3D" id="3.40.50.150">
    <property type="entry name" value="Vaccinia Virus protein VP39"/>
    <property type="match status" value="1"/>
</dbReference>
<evidence type="ECO:0000256" key="11">
    <source>
        <dbReference type="SAM" id="MobiDB-lite"/>
    </source>
</evidence>
<evidence type="ECO:0000256" key="8">
    <source>
        <dbReference type="ARBA" id="ARBA00047306"/>
    </source>
</evidence>
<dbReference type="STRING" id="6185.A0A094ZL61"/>
<feature type="region of interest" description="Disordered" evidence="11">
    <location>
        <begin position="878"/>
        <end position="903"/>
    </location>
</feature>
<comment type="catalytic activity">
    <reaction evidence="10">
        <text>N-terminal L-alanyl-L-prolyl-L-lysyl-[protein] + 3 S-adenosyl-L-methionine = N-terminal N,N,N-trimethyl-L-alanyl-L-prolyl-L-lysyl-[protein] + 3 S-adenosyl-L-homocysteine + 3 H(+)</text>
        <dbReference type="Rhea" id="RHEA:54712"/>
        <dbReference type="Rhea" id="RHEA-COMP:13785"/>
        <dbReference type="Rhea" id="RHEA-COMP:13971"/>
        <dbReference type="ChEBI" id="CHEBI:15378"/>
        <dbReference type="ChEBI" id="CHEBI:57856"/>
        <dbReference type="ChEBI" id="CHEBI:59789"/>
        <dbReference type="ChEBI" id="CHEBI:138057"/>
        <dbReference type="ChEBI" id="CHEBI:138315"/>
        <dbReference type="EC" id="2.1.1.244"/>
    </reaction>
</comment>
<dbReference type="SUPFAM" id="SSF53335">
    <property type="entry name" value="S-adenosyl-L-methionine-dependent methyltransferases"/>
    <property type="match status" value="1"/>
</dbReference>
<dbReference type="CDD" id="cd02440">
    <property type="entry name" value="AdoMet_MTases"/>
    <property type="match status" value="1"/>
</dbReference>